<dbReference type="SUPFAM" id="SSF52540">
    <property type="entry name" value="P-loop containing nucleoside triphosphate hydrolases"/>
    <property type="match status" value="2"/>
</dbReference>
<dbReference type="PROSITE" id="PS51192">
    <property type="entry name" value="HELICASE_ATP_BIND_1"/>
    <property type="match status" value="1"/>
</dbReference>
<feature type="compositionally biased region" description="Basic and acidic residues" evidence="4">
    <location>
        <begin position="38"/>
        <end position="48"/>
    </location>
</feature>
<dbReference type="OrthoDB" id="5857104at2759"/>
<feature type="compositionally biased region" description="Basic residues" evidence="4">
    <location>
        <begin position="449"/>
        <end position="462"/>
    </location>
</feature>
<feature type="region of interest" description="Disordered" evidence="4">
    <location>
        <begin position="32"/>
        <end position="94"/>
    </location>
</feature>
<gene>
    <name evidence="7" type="ORF">PHLGIDRAFT_80068</name>
</gene>
<dbReference type="AlphaFoldDB" id="A0A0C3RQ57"/>
<dbReference type="Gene3D" id="3.40.50.10810">
    <property type="entry name" value="Tandem AAA-ATPase domain"/>
    <property type="match status" value="1"/>
</dbReference>
<dbReference type="PROSITE" id="PS51194">
    <property type="entry name" value="HELICASE_CTER"/>
    <property type="match status" value="1"/>
</dbReference>
<dbReference type="PANTHER" id="PTHR10799">
    <property type="entry name" value="SNF2/RAD54 HELICASE FAMILY"/>
    <property type="match status" value="1"/>
</dbReference>
<dbReference type="InterPro" id="IPR001650">
    <property type="entry name" value="Helicase_C-like"/>
</dbReference>
<feature type="domain" description="Helicase ATP-binding" evidence="5">
    <location>
        <begin position="125"/>
        <end position="339"/>
    </location>
</feature>
<proteinExistence type="predicted"/>
<dbReference type="Proteomes" id="UP000053257">
    <property type="component" value="Unassembled WGS sequence"/>
</dbReference>
<protein>
    <submittedName>
        <fullName evidence="7">Uncharacterized protein</fullName>
    </submittedName>
</protein>
<dbReference type="HOGENOM" id="CLU_000315_17_3_1"/>
<keyword evidence="3" id="KW-0067">ATP-binding</keyword>
<organism evidence="7 8">
    <name type="scientific">Phlebiopsis gigantea (strain 11061_1 CR5-6)</name>
    <name type="common">White-rot fungus</name>
    <name type="synonym">Peniophora gigantea</name>
    <dbReference type="NCBI Taxonomy" id="745531"/>
    <lineage>
        <taxon>Eukaryota</taxon>
        <taxon>Fungi</taxon>
        <taxon>Dikarya</taxon>
        <taxon>Basidiomycota</taxon>
        <taxon>Agaricomycotina</taxon>
        <taxon>Agaricomycetes</taxon>
        <taxon>Polyporales</taxon>
        <taxon>Phanerochaetaceae</taxon>
        <taxon>Phlebiopsis</taxon>
    </lineage>
</organism>
<dbReference type="GO" id="GO:0016787">
    <property type="term" value="F:hydrolase activity"/>
    <property type="evidence" value="ECO:0007669"/>
    <property type="project" value="UniProtKB-KW"/>
</dbReference>
<keyword evidence="8" id="KW-1185">Reference proteome</keyword>
<dbReference type="SMART" id="SM00490">
    <property type="entry name" value="HELICc"/>
    <property type="match status" value="1"/>
</dbReference>
<evidence type="ECO:0000313" key="7">
    <source>
        <dbReference type="EMBL" id="KIP01801.1"/>
    </source>
</evidence>
<evidence type="ECO:0000259" key="6">
    <source>
        <dbReference type="PROSITE" id="PS51194"/>
    </source>
</evidence>
<dbReference type="InterPro" id="IPR014001">
    <property type="entry name" value="Helicase_ATP-bd"/>
</dbReference>
<evidence type="ECO:0000313" key="8">
    <source>
        <dbReference type="Proteomes" id="UP000053257"/>
    </source>
</evidence>
<name>A0A0C3RQ57_PHLG1</name>
<dbReference type="EMBL" id="KN840735">
    <property type="protein sequence ID" value="KIP01801.1"/>
    <property type="molecule type" value="Genomic_DNA"/>
</dbReference>
<feature type="region of interest" description="Disordered" evidence="4">
    <location>
        <begin position="438"/>
        <end position="470"/>
    </location>
</feature>
<reference evidence="7 8" key="1">
    <citation type="journal article" date="2014" name="PLoS Genet.">
        <title>Analysis of the Phlebiopsis gigantea genome, transcriptome and secretome provides insight into its pioneer colonization strategies of wood.</title>
        <authorList>
            <person name="Hori C."/>
            <person name="Ishida T."/>
            <person name="Igarashi K."/>
            <person name="Samejima M."/>
            <person name="Suzuki H."/>
            <person name="Master E."/>
            <person name="Ferreira P."/>
            <person name="Ruiz-Duenas F.J."/>
            <person name="Held B."/>
            <person name="Canessa P."/>
            <person name="Larrondo L.F."/>
            <person name="Schmoll M."/>
            <person name="Druzhinina I.S."/>
            <person name="Kubicek C.P."/>
            <person name="Gaskell J.A."/>
            <person name="Kersten P."/>
            <person name="St John F."/>
            <person name="Glasner J."/>
            <person name="Sabat G."/>
            <person name="Splinter BonDurant S."/>
            <person name="Syed K."/>
            <person name="Yadav J."/>
            <person name="Mgbeahuruike A.C."/>
            <person name="Kovalchuk A."/>
            <person name="Asiegbu F.O."/>
            <person name="Lackner G."/>
            <person name="Hoffmeister D."/>
            <person name="Rencoret J."/>
            <person name="Gutierrez A."/>
            <person name="Sun H."/>
            <person name="Lindquist E."/>
            <person name="Barry K."/>
            <person name="Riley R."/>
            <person name="Grigoriev I.V."/>
            <person name="Henrissat B."/>
            <person name="Kues U."/>
            <person name="Berka R.M."/>
            <person name="Martinez A.T."/>
            <person name="Covert S.F."/>
            <person name="Blanchette R.A."/>
            <person name="Cullen D."/>
        </authorList>
    </citation>
    <scope>NUCLEOTIDE SEQUENCE [LARGE SCALE GENOMIC DNA]</scope>
    <source>
        <strain evidence="7 8">11061_1 CR5-6</strain>
    </source>
</reference>
<feature type="region of interest" description="Disordered" evidence="4">
    <location>
        <begin position="200"/>
        <end position="259"/>
    </location>
</feature>
<accession>A0A0C3RQ57</accession>
<dbReference type="CDD" id="cd18793">
    <property type="entry name" value="SF2_C_SNF"/>
    <property type="match status" value="1"/>
</dbReference>
<dbReference type="SMART" id="SM00487">
    <property type="entry name" value="DEXDc"/>
    <property type="match status" value="1"/>
</dbReference>
<dbReference type="Pfam" id="PF00271">
    <property type="entry name" value="Helicase_C"/>
    <property type="match status" value="1"/>
</dbReference>
<dbReference type="Pfam" id="PF00176">
    <property type="entry name" value="SNF2-rel_dom"/>
    <property type="match status" value="1"/>
</dbReference>
<dbReference type="InterPro" id="IPR027417">
    <property type="entry name" value="P-loop_NTPase"/>
</dbReference>
<dbReference type="Gene3D" id="3.40.50.300">
    <property type="entry name" value="P-loop containing nucleotide triphosphate hydrolases"/>
    <property type="match status" value="1"/>
</dbReference>
<evidence type="ECO:0000256" key="1">
    <source>
        <dbReference type="ARBA" id="ARBA00022741"/>
    </source>
</evidence>
<keyword evidence="2" id="KW-0378">Hydrolase</keyword>
<sequence length="820" mass="91911">MANISKEDDKEKWARLEPFLAKVQRFTRHLKMQMDAAKTSRDVPEKASEPTNSAKKGKSKRSLDDPVSSRSSKRAKTSEAVAVEANSEEAKTSDESSTFPVFTQSVLVTGTKLKPYQLEGVAWMFGLYSQGISGILADEMGLGKTLQTIAFHAKLRERSPAPWMVVCPLSVLNNWADEFKKFAPDIPVCIYHGSRDEREELRRTQMASTSKSKKPTNTKKLPARSTRGKKTVESSDEDGQAAKKTQDEDGMSDLPPNQRTTFPVVLTTYEIVMRDSAELSMYKWGFVVVDEGHRLKNMECRLMRELKSLPATGRMVLTGTPLHNNLAELWSLLNFVLPDVFKDLDTFQDWFSLPSTASYSSSSPRATRLINTLHAILRPFLLRRLKVDVETSLPPKKEYVLYAPLSVKQREVYDAVLNGHLRALLLKAGKIAEAPAVVRDDEENDGPRQSRRRRAGGAKRRKYDQDGDDDEYFQKLENGELEAEEARQKNTKTAEELGREWQYKTQLKKVNNMKLQNTVMQLRKVCSHPFLFDWPVDPNTRQPTLDAELVSASGKMMLLDQLLSELFHRQHKVLLFSQFTTMLDIIEDWATELKGWTICRIDGSTPMSTRREEVSLFQGGGDDPDAPRLFLLSTRAGGLGLNLVAADTVIFYDQDWNPQMDLQAQDRAHRIGQTKPVLIFRLVSAHTIETKIMQRATEKRKLEALVIAKGQFRAPNASLGGPPAKNKHETMAEIAASLLRLEGEQIRVALEGQSVISEKDLDVLLDRSPEVFVDRGKGWTSGATGEGGRDAGSKTAFAVYDAPVDEGGDALAGMMGEDIE</sequence>
<keyword evidence="1" id="KW-0547">Nucleotide-binding</keyword>
<dbReference type="InterPro" id="IPR000330">
    <property type="entry name" value="SNF2_N"/>
</dbReference>
<dbReference type="InterPro" id="IPR049730">
    <property type="entry name" value="SNF2/RAD54-like_C"/>
</dbReference>
<evidence type="ECO:0000259" key="5">
    <source>
        <dbReference type="PROSITE" id="PS51192"/>
    </source>
</evidence>
<evidence type="ECO:0000256" key="4">
    <source>
        <dbReference type="SAM" id="MobiDB-lite"/>
    </source>
</evidence>
<dbReference type="GO" id="GO:0005524">
    <property type="term" value="F:ATP binding"/>
    <property type="evidence" value="ECO:0007669"/>
    <property type="project" value="InterPro"/>
</dbReference>
<dbReference type="STRING" id="745531.A0A0C3RQ57"/>
<feature type="domain" description="Helicase C-terminal" evidence="6">
    <location>
        <begin position="558"/>
        <end position="713"/>
    </location>
</feature>
<dbReference type="InterPro" id="IPR038718">
    <property type="entry name" value="SNF2-like_sf"/>
</dbReference>
<evidence type="ECO:0000256" key="3">
    <source>
        <dbReference type="ARBA" id="ARBA00022840"/>
    </source>
</evidence>
<evidence type="ECO:0000256" key="2">
    <source>
        <dbReference type="ARBA" id="ARBA00022801"/>
    </source>
</evidence>